<evidence type="ECO:0000313" key="3">
    <source>
        <dbReference type="Proteomes" id="UP001202479"/>
    </source>
</evidence>
<reference evidence="2" key="1">
    <citation type="journal article" date="2022" name="DNA Res.">
        <title>Genome analysis of five recently described species of the CUG-Ser clade uncovers Candida theae as a new hybrid lineage with pathogenic potential in the Candida parapsilosis species complex.</title>
        <authorList>
            <person name="Mixao V."/>
            <person name="Del Olmo V."/>
            <person name="Hegedusova E."/>
            <person name="Saus E."/>
            <person name="Pryszcz L."/>
            <person name="Cillingova A."/>
            <person name="Nosek J."/>
            <person name="Gabaldon T."/>
        </authorList>
    </citation>
    <scope>NUCLEOTIDE SEQUENCE</scope>
    <source>
        <strain evidence="2">CBS 10844</strain>
    </source>
</reference>
<protein>
    <submittedName>
        <fullName evidence="2">Uncharacterized protein</fullName>
    </submittedName>
</protein>
<proteinExistence type="predicted"/>
<dbReference type="Proteomes" id="UP001202479">
    <property type="component" value="Unassembled WGS sequence"/>
</dbReference>
<evidence type="ECO:0000256" key="1">
    <source>
        <dbReference type="SAM" id="MobiDB-lite"/>
    </source>
</evidence>
<gene>
    <name evidence="2" type="ORF">KGF56_002960</name>
</gene>
<dbReference type="GeneID" id="73380577"/>
<sequence>MSVLASASAAAHSHAIGKSSIAIEPTSKLQSKLPSTSLEEIPGLLTPISSAMNSSSTTADTTAASALPAAQAQAPAYMSLPVSPQPSKVLAAASNSINRYSPRPLFGVINTGSKLDDSEEEEEEEDDYEDEEEEEEEDESQSIISEVYSLLTPDLAREKIASHYPNNFYDRQQISNSDLIATAAFISDVKQTLPSITNPLQTPTQILESYFSNQIFYANNLINLPQHFLNQEFDSFSSDLILNPNIPSSLEHHDEIIQKLDQLYISSVELVSVITMFNCFISRVNYHDVTLTNLKAMKSQFDYLLENHLSQLVHGILDTIIDGLYEYNLLIEEMTNKNKKVGNSVEEKSNDLGETYEEIKGYYYEIETTLTLNNTKLKKTDVEKFYCLLMKEIVNNKAWTDYIDYLKTIV</sequence>
<feature type="compositionally biased region" description="Acidic residues" evidence="1">
    <location>
        <begin position="117"/>
        <end position="140"/>
    </location>
</feature>
<keyword evidence="3" id="KW-1185">Reference proteome</keyword>
<accession>A0AAI9WXN9</accession>
<feature type="region of interest" description="Disordered" evidence="1">
    <location>
        <begin position="108"/>
        <end position="143"/>
    </location>
</feature>
<dbReference type="RefSeq" id="XP_049179944.1">
    <property type="nucleotide sequence ID" value="XM_049324243.1"/>
</dbReference>
<organism evidence="2 3">
    <name type="scientific">Candida oxycetoniae</name>
    <dbReference type="NCBI Taxonomy" id="497107"/>
    <lineage>
        <taxon>Eukaryota</taxon>
        <taxon>Fungi</taxon>
        <taxon>Dikarya</taxon>
        <taxon>Ascomycota</taxon>
        <taxon>Saccharomycotina</taxon>
        <taxon>Pichiomycetes</taxon>
        <taxon>Debaryomycetaceae</taxon>
        <taxon>Candida/Lodderomyces clade</taxon>
        <taxon>Candida</taxon>
    </lineage>
</organism>
<dbReference type="AlphaFoldDB" id="A0AAI9WXN9"/>
<name>A0AAI9WXN9_9ASCO</name>
<evidence type="ECO:0000313" key="2">
    <source>
        <dbReference type="EMBL" id="KAI3404199.2"/>
    </source>
</evidence>
<dbReference type="EMBL" id="JAHUZD010000106">
    <property type="protein sequence ID" value="KAI3404199.2"/>
    <property type="molecule type" value="Genomic_DNA"/>
</dbReference>
<comment type="caution">
    <text evidence="2">The sequence shown here is derived from an EMBL/GenBank/DDBJ whole genome shotgun (WGS) entry which is preliminary data.</text>
</comment>